<keyword evidence="7" id="KW-1185">Reference proteome</keyword>
<evidence type="ECO:0000259" key="4">
    <source>
        <dbReference type="Pfam" id="PF02581"/>
    </source>
</evidence>
<dbReference type="Gene3D" id="3.20.20.70">
    <property type="entry name" value="Aldolase class I"/>
    <property type="match status" value="1"/>
</dbReference>
<evidence type="ECO:0008006" key="8">
    <source>
        <dbReference type="Google" id="ProtNLM"/>
    </source>
</evidence>
<dbReference type="InterPro" id="IPR004399">
    <property type="entry name" value="HMP/HMP-P_kinase_dom"/>
</dbReference>
<feature type="signal peptide" evidence="3">
    <location>
        <begin position="1"/>
        <end position="28"/>
    </location>
</feature>
<dbReference type="SUPFAM" id="SSF51391">
    <property type="entry name" value="Thiamin phosphate synthase"/>
    <property type="match status" value="1"/>
</dbReference>
<dbReference type="GO" id="GO:0003824">
    <property type="term" value="F:catalytic activity"/>
    <property type="evidence" value="ECO:0007669"/>
    <property type="project" value="UniProtKB-KW"/>
</dbReference>
<feature type="domain" description="Thiamine phosphate synthase/TenI" evidence="4">
    <location>
        <begin position="437"/>
        <end position="541"/>
    </location>
</feature>
<feature type="domain" description="Pyridoxamine kinase/Phosphomethylpyrimidine kinase" evidence="5">
    <location>
        <begin position="63"/>
        <end position="330"/>
    </location>
</feature>
<evidence type="ECO:0000313" key="6">
    <source>
        <dbReference type="EMBL" id="KAL3821640.1"/>
    </source>
</evidence>
<dbReference type="CDD" id="cd01169">
    <property type="entry name" value="HMPP_kinase"/>
    <property type="match status" value="1"/>
</dbReference>
<dbReference type="PANTHER" id="PTHR20858">
    <property type="entry name" value="PHOSPHOMETHYLPYRIMIDINE KINASE"/>
    <property type="match status" value="1"/>
</dbReference>
<evidence type="ECO:0000256" key="3">
    <source>
        <dbReference type="SAM" id="SignalP"/>
    </source>
</evidence>
<organism evidence="6 7">
    <name type="scientific">Cyclostephanos tholiformis</name>
    <dbReference type="NCBI Taxonomy" id="382380"/>
    <lineage>
        <taxon>Eukaryota</taxon>
        <taxon>Sar</taxon>
        <taxon>Stramenopiles</taxon>
        <taxon>Ochrophyta</taxon>
        <taxon>Bacillariophyta</taxon>
        <taxon>Coscinodiscophyceae</taxon>
        <taxon>Thalassiosirophycidae</taxon>
        <taxon>Stephanodiscales</taxon>
        <taxon>Stephanodiscaceae</taxon>
        <taxon>Cyclostephanos</taxon>
    </lineage>
</organism>
<keyword evidence="2" id="KW-0511">Multifunctional enzyme</keyword>
<dbReference type="InterPro" id="IPR029056">
    <property type="entry name" value="Ribokinase-like"/>
</dbReference>
<dbReference type="AlphaFoldDB" id="A0ABD3SAX1"/>
<dbReference type="InterPro" id="IPR013785">
    <property type="entry name" value="Aldolase_TIM"/>
</dbReference>
<evidence type="ECO:0000259" key="5">
    <source>
        <dbReference type="Pfam" id="PF08543"/>
    </source>
</evidence>
<evidence type="ECO:0000256" key="2">
    <source>
        <dbReference type="ARBA" id="ARBA00023268"/>
    </source>
</evidence>
<gene>
    <name evidence="6" type="ORF">ACHAXA_006060</name>
</gene>
<dbReference type="SUPFAM" id="SSF53613">
    <property type="entry name" value="Ribokinase-like"/>
    <property type="match status" value="1"/>
</dbReference>
<keyword evidence="3" id="KW-0732">Signal</keyword>
<dbReference type="Pfam" id="PF08543">
    <property type="entry name" value="Phos_pyr_kin"/>
    <property type="match status" value="1"/>
</dbReference>
<dbReference type="CDD" id="cd00564">
    <property type="entry name" value="TMP_TenI"/>
    <property type="match status" value="1"/>
</dbReference>
<dbReference type="Gene3D" id="3.40.1190.20">
    <property type="match status" value="1"/>
</dbReference>
<dbReference type="InterPro" id="IPR036206">
    <property type="entry name" value="ThiamineP_synth_sf"/>
</dbReference>
<dbReference type="InterPro" id="IPR022998">
    <property type="entry name" value="ThiamineP_synth_TenI"/>
</dbReference>
<feature type="chain" id="PRO_5044894398" description="Thiamine-phosphate pyrophosphorylase" evidence="3">
    <location>
        <begin position="29"/>
        <end position="548"/>
    </location>
</feature>
<evidence type="ECO:0000313" key="7">
    <source>
        <dbReference type="Proteomes" id="UP001530377"/>
    </source>
</evidence>
<sequence>MMSALTHCFHFLLISICLSYIFTAAAFAASLSDARGKIIEGARIIPNNNAAPPSIVYTIAGSDSGGGAGIQADIKAIHSISGGTCHVCSVVTCLTAQNSCGVMAVHSPPVEFLRMQLSALEGDMYPRAVKIGMLGTRDMAEEVGGWIRKLKGGGGDNNIIRMPLVVVDPVMISTSGHKLIDDAAKSAMIGRVFPYADLVTPNKFEAEELLGRKLRTPEDVEAGARDILAMGPRAVLMKGGHSLSEGWGKEGRSLDGNDVHSGSSQDYLLMSSDMSELGKPVKDRQRLCDGSRGVWLRGERYETVNTHGTGCTLSSAIAAAWAMGQRERESCSSDDGDDGLDEKVGALCSMHLIDACCIAKAYVNAGIARGVQLGKGPGPVVHTGFPNSYKNFPTVELNPHSTSNPSFPRMRSHYNAQSSSSSSSSAITLGRILPIVDTVEWIERLVSTPGITDVQLRFKDTSDYATILDRIQHAQALCKSSGVRLWINDHWNAAVEAGGCFGIHLGQEDLASCVDAGGLDMIRSSGLALGVSTHSYSELAVALGVRPS</sequence>
<reference evidence="6 7" key="1">
    <citation type="submission" date="2024-10" db="EMBL/GenBank/DDBJ databases">
        <title>Updated reference genomes for cyclostephanoid diatoms.</title>
        <authorList>
            <person name="Roberts W.R."/>
            <person name="Alverson A.J."/>
        </authorList>
    </citation>
    <scope>NUCLEOTIDE SEQUENCE [LARGE SCALE GENOMIC DNA]</scope>
    <source>
        <strain evidence="6 7">AJA228-03</strain>
    </source>
</reference>
<dbReference type="InterPro" id="IPR013749">
    <property type="entry name" value="PM/HMP-P_kinase-1"/>
</dbReference>
<dbReference type="EMBL" id="JALLPB020000088">
    <property type="protein sequence ID" value="KAL3821640.1"/>
    <property type="molecule type" value="Genomic_DNA"/>
</dbReference>
<protein>
    <recommendedName>
        <fullName evidence="8">Thiamine-phosphate pyrophosphorylase</fullName>
    </recommendedName>
</protein>
<dbReference type="Proteomes" id="UP001530377">
    <property type="component" value="Unassembled WGS sequence"/>
</dbReference>
<dbReference type="Pfam" id="PF02581">
    <property type="entry name" value="TMP-TENI"/>
    <property type="match status" value="1"/>
</dbReference>
<comment type="caution">
    <text evidence="6">The sequence shown here is derived from an EMBL/GenBank/DDBJ whole genome shotgun (WGS) entry which is preliminary data.</text>
</comment>
<evidence type="ECO:0000256" key="1">
    <source>
        <dbReference type="ARBA" id="ARBA00001946"/>
    </source>
</evidence>
<accession>A0ABD3SAX1</accession>
<dbReference type="PANTHER" id="PTHR20858:SF17">
    <property type="entry name" value="HYDROXYMETHYLPYRIMIDINE_PHOSPHOMETHYLPYRIMIDINE KINASE THI20-RELATED"/>
    <property type="match status" value="1"/>
</dbReference>
<proteinExistence type="predicted"/>
<name>A0ABD3SAX1_9STRA</name>
<dbReference type="GO" id="GO:0009228">
    <property type="term" value="P:thiamine biosynthetic process"/>
    <property type="evidence" value="ECO:0007669"/>
    <property type="project" value="UniProtKB-KW"/>
</dbReference>
<comment type="cofactor">
    <cofactor evidence="1">
        <name>Mg(2+)</name>
        <dbReference type="ChEBI" id="CHEBI:18420"/>
    </cofactor>
</comment>